<dbReference type="EMBL" id="MOOK01000215">
    <property type="protein sequence ID" value="OUB42631.1"/>
    <property type="molecule type" value="Genomic_DNA"/>
</dbReference>
<dbReference type="NCBIfam" id="NF033517">
    <property type="entry name" value="transpos_IS66"/>
    <property type="match status" value="1"/>
</dbReference>
<evidence type="ECO:0000313" key="4">
    <source>
        <dbReference type="EMBL" id="OUB42631.1"/>
    </source>
</evidence>
<dbReference type="InterPro" id="IPR045618">
    <property type="entry name" value="DUF6444"/>
</dbReference>
<evidence type="ECO:0008006" key="6">
    <source>
        <dbReference type="Google" id="ProtNLM"/>
    </source>
</evidence>
<dbReference type="PANTHER" id="PTHR33678:SF1">
    <property type="entry name" value="BLL1576 PROTEIN"/>
    <property type="match status" value="1"/>
</dbReference>
<evidence type="ECO:0000259" key="2">
    <source>
        <dbReference type="Pfam" id="PF03050"/>
    </source>
</evidence>
<accession>A0A9X6QKS6</accession>
<feature type="domain" description="DUF6444" evidence="3">
    <location>
        <begin position="27"/>
        <end position="100"/>
    </location>
</feature>
<comment type="caution">
    <text evidence="4">The sequence shown here is derived from an EMBL/GenBank/DDBJ whole genome shotgun (WGS) entry which is preliminary data.</text>
</comment>
<protein>
    <recommendedName>
        <fullName evidence="6">Transposase</fullName>
    </recommendedName>
</protein>
<proteinExistence type="predicted"/>
<gene>
    <name evidence="4" type="ORF">BK716_28470</name>
</gene>
<evidence type="ECO:0000313" key="5">
    <source>
        <dbReference type="Proteomes" id="UP000194816"/>
    </source>
</evidence>
<reference evidence="4 5" key="1">
    <citation type="submission" date="2016-10" db="EMBL/GenBank/DDBJ databases">
        <title>Comparative genomics of Bacillus thuringiensis reveals a path to pathogens against multiple invertebrate hosts.</title>
        <authorList>
            <person name="Zheng J."/>
            <person name="Gao Q."/>
            <person name="Liu H."/>
            <person name="Peng D."/>
            <person name="Ruan L."/>
            <person name="Sun M."/>
        </authorList>
    </citation>
    <scope>NUCLEOTIDE SEQUENCE [LARGE SCALE GENOMIC DNA]</scope>
    <source>
        <strain evidence="4">BGSC 4AU1</strain>
    </source>
</reference>
<dbReference type="Pfam" id="PF20042">
    <property type="entry name" value="DUF6444"/>
    <property type="match status" value="1"/>
</dbReference>
<dbReference type="Pfam" id="PF03050">
    <property type="entry name" value="DDE_Tnp_IS66"/>
    <property type="match status" value="1"/>
</dbReference>
<dbReference type="Proteomes" id="UP000194816">
    <property type="component" value="Unassembled WGS sequence"/>
</dbReference>
<organism evidence="4 5">
    <name type="scientific">Bacillus thuringiensis subsp. higo</name>
    <dbReference type="NCBI Taxonomy" id="132266"/>
    <lineage>
        <taxon>Bacteria</taxon>
        <taxon>Bacillati</taxon>
        <taxon>Bacillota</taxon>
        <taxon>Bacilli</taxon>
        <taxon>Bacillales</taxon>
        <taxon>Bacillaceae</taxon>
        <taxon>Bacillus</taxon>
        <taxon>Bacillus cereus group</taxon>
    </lineage>
</organism>
<dbReference type="AlphaFoldDB" id="A0A9X6QKS6"/>
<dbReference type="PANTHER" id="PTHR33678">
    <property type="entry name" value="BLL1576 PROTEIN"/>
    <property type="match status" value="1"/>
</dbReference>
<dbReference type="InterPro" id="IPR052344">
    <property type="entry name" value="Transposase-related"/>
</dbReference>
<dbReference type="InterPro" id="IPR004291">
    <property type="entry name" value="Transposase_IS66_central"/>
</dbReference>
<name>A0A9X6QKS6_BACUH</name>
<evidence type="ECO:0000259" key="3">
    <source>
        <dbReference type="Pfam" id="PF20042"/>
    </source>
</evidence>
<feature type="region of interest" description="Disordered" evidence="1">
    <location>
        <begin position="57"/>
        <end position="89"/>
    </location>
</feature>
<feature type="compositionally biased region" description="Polar residues" evidence="1">
    <location>
        <begin position="57"/>
        <end position="68"/>
    </location>
</feature>
<feature type="domain" description="Transposase IS66 central" evidence="2">
    <location>
        <begin position="177"/>
        <end position="373"/>
    </location>
</feature>
<evidence type="ECO:0000256" key="1">
    <source>
        <dbReference type="SAM" id="MobiDB-lite"/>
    </source>
</evidence>
<sequence length="385" mass="43952">MEQICQSYHMGLEAIQNLFTEEHLKSTVYIQQLEAENKQLKETVASLQIEIQKLQATAQKNSSNSHKPPSTDGCKKPITKSLRGKTGLKSGGQIGHKGYRLAPVENPHHIVTHPISLCSKCQSSLEQEQTVSRKKRQVFDLPYTKIEVTQYESEGKVCSNCLSFEEGQFLPHVTKSVQYGPRIQALVVYLTNYQMLSYARTAAYIRDQFGHTISEGTLVHMNRVFGERLGVFEEKAKSHLLQSRIVHFDETGIRINRERQWLHTMSTKDINLQVVHTKRGKEAMNEIGVLPHFSGIAVHDGWTSYFGYKQSQHILCNAHLLRDLQGVFEQTGEKWAENMKKLLCDAKQFKEEKEGQLTLWDLLEIEQTYEAILQDGTACHPPQTE</sequence>